<accession>A0A8H3DXH1</accession>
<sequence>MSFSSSSMLSNSLLAGSTGSGGTGYVRIQFPFDMTWWSEQPSTKFLSFQHRKEHTGLRHEFIVLQMTDGSICRVERMGDPNARINALTSRGSIAHDLAQFFRPEAIPRAGLSTSGVVAEVHLPRELDLQDMLNICRAIQEAGKTRSYTLQTFNCYFFCLALQSCLTRLVAGWENTAIYDDKKWVSGLETIGSSLANTNIETSHQQLLRAFTLLHVFPHPHPTSHHSFPNAIQTAFKRNTPPTTPTDLVDRTLWYDKIGAQFDHFVMQEVKSAWWDAFDIYLGRVQEPSANGGPGNSKLEPLVSQCITALHSMITIAGARHEKSRIEKARRLQLTSLQSPRSRNNTNKMDYKGVNSEEYEQVGALTNAQWSMVLWLHAMQVVAQVFELFVILSIGLWIPLSHHVIYVDTKLGRLVSSLERSNRAENVLTTFLNELHALRKTPNLVWKELPWAPMQRAAQKHLPLGSRLIQETKPIKAILEGQKLSPFTVSAFQKHILRRIEIQAELVESVGLGRSANIYTEIQHNLSLVWATIRQDDTDPLPNIPDPLPDSPDPLPDSPDSVPSSPDSAPDLPDLLPDILDGLFNDVSTQKLTGPEPGETPPPMRPRLTQTNYPSDTLGGRYHVEDETLLSSQAPRLAPLTPV</sequence>
<feature type="compositionally biased region" description="Low complexity" evidence="1">
    <location>
        <begin position="557"/>
        <end position="580"/>
    </location>
</feature>
<comment type="caution">
    <text evidence="2">The sequence shown here is derived from an EMBL/GenBank/DDBJ whole genome shotgun (WGS) entry which is preliminary data.</text>
</comment>
<dbReference type="Proteomes" id="UP000663827">
    <property type="component" value="Unassembled WGS sequence"/>
</dbReference>
<name>A0A8H3DXH1_9AGAM</name>
<dbReference type="AlphaFoldDB" id="A0A8H3DXH1"/>
<gene>
    <name evidence="2" type="ORF">RDB_LOCUS36756</name>
</gene>
<evidence type="ECO:0000313" key="2">
    <source>
        <dbReference type="EMBL" id="CAE7096126.1"/>
    </source>
</evidence>
<evidence type="ECO:0000256" key="1">
    <source>
        <dbReference type="SAM" id="MobiDB-lite"/>
    </source>
</evidence>
<reference evidence="2" key="1">
    <citation type="submission" date="2021-01" db="EMBL/GenBank/DDBJ databases">
        <authorList>
            <person name="Kaushik A."/>
        </authorList>
    </citation>
    <scope>NUCLEOTIDE SEQUENCE</scope>
    <source>
        <strain evidence="2">AG5</strain>
    </source>
</reference>
<protein>
    <submittedName>
        <fullName evidence="2">Uncharacterized protein</fullName>
    </submittedName>
</protein>
<feature type="region of interest" description="Disordered" evidence="1">
    <location>
        <begin position="536"/>
        <end position="619"/>
    </location>
</feature>
<dbReference type="EMBL" id="CAJNJQ010000720">
    <property type="protein sequence ID" value="CAE7096126.1"/>
    <property type="molecule type" value="Genomic_DNA"/>
</dbReference>
<proteinExistence type="predicted"/>
<organism evidence="2 3">
    <name type="scientific">Rhizoctonia solani</name>
    <dbReference type="NCBI Taxonomy" id="456999"/>
    <lineage>
        <taxon>Eukaryota</taxon>
        <taxon>Fungi</taxon>
        <taxon>Dikarya</taxon>
        <taxon>Basidiomycota</taxon>
        <taxon>Agaricomycotina</taxon>
        <taxon>Agaricomycetes</taxon>
        <taxon>Cantharellales</taxon>
        <taxon>Ceratobasidiaceae</taxon>
        <taxon>Rhizoctonia</taxon>
    </lineage>
</organism>
<feature type="compositionally biased region" description="Pro residues" evidence="1">
    <location>
        <begin position="541"/>
        <end position="556"/>
    </location>
</feature>
<evidence type="ECO:0000313" key="3">
    <source>
        <dbReference type="Proteomes" id="UP000663827"/>
    </source>
</evidence>